<evidence type="ECO:0000256" key="4">
    <source>
        <dbReference type="ARBA" id="ARBA00022448"/>
    </source>
</evidence>
<feature type="transmembrane region" description="Helical" evidence="15">
    <location>
        <begin position="58"/>
        <end position="79"/>
    </location>
</feature>
<keyword evidence="17" id="KW-1185">Reference proteome</keyword>
<evidence type="ECO:0000256" key="5">
    <source>
        <dbReference type="ARBA" id="ARBA00022466"/>
    </source>
</evidence>
<evidence type="ECO:0000256" key="7">
    <source>
        <dbReference type="ARBA" id="ARBA00022519"/>
    </source>
</evidence>
<dbReference type="GO" id="GO:0015097">
    <property type="term" value="F:mercury ion transmembrane transporter activity"/>
    <property type="evidence" value="ECO:0007669"/>
    <property type="project" value="InterPro"/>
</dbReference>
<evidence type="ECO:0000256" key="15">
    <source>
        <dbReference type="SAM" id="Phobius"/>
    </source>
</evidence>
<organism evidence="16 17">
    <name type="scientific">Ramlibacter algicola</name>
    <dbReference type="NCBI Taxonomy" id="2795217"/>
    <lineage>
        <taxon>Bacteria</taxon>
        <taxon>Pseudomonadati</taxon>
        <taxon>Pseudomonadota</taxon>
        <taxon>Betaproteobacteria</taxon>
        <taxon>Burkholderiales</taxon>
        <taxon>Comamonadaceae</taxon>
        <taxon>Ramlibacter</taxon>
    </lineage>
</organism>
<evidence type="ECO:0000313" key="16">
    <source>
        <dbReference type="EMBL" id="MBK0391362.1"/>
    </source>
</evidence>
<dbReference type="InterPro" id="IPR003457">
    <property type="entry name" value="Transprt_MerT"/>
</dbReference>
<comment type="subcellular location">
    <subcellularLocation>
        <location evidence="1">Cell inner membrane</location>
        <topology evidence="1">Multi-pass membrane protein</topology>
    </subcellularLocation>
</comment>
<dbReference type="GO" id="GO:0046872">
    <property type="term" value="F:metal ion binding"/>
    <property type="evidence" value="ECO:0007669"/>
    <property type="project" value="UniProtKB-KW"/>
</dbReference>
<accession>A0A934PZ53</accession>
<proteinExistence type="inferred from homology"/>
<keyword evidence="4" id="KW-0813">Transport</keyword>
<evidence type="ECO:0000256" key="14">
    <source>
        <dbReference type="ARBA" id="ARBA00045720"/>
    </source>
</evidence>
<evidence type="ECO:0000256" key="1">
    <source>
        <dbReference type="ARBA" id="ARBA00004429"/>
    </source>
</evidence>
<evidence type="ECO:0000256" key="8">
    <source>
        <dbReference type="ARBA" id="ARBA00022692"/>
    </source>
</evidence>
<comment type="caution">
    <text evidence="16">The sequence shown here is derived from an EMBL/GenBank/DDBJ whole genome shotgun (WGS) entry which is preliminary data.</text>
</comment>
<evidence type="ECO:0000256" key="6">
    <source>
        <dbReference type="ARBA" id="ARBA00022475"/>
    </source>
</evidence>
<protein>
    <recommendedName>
        <fullName evidence="3">Mercuric transport protein MerT</fullName>
    </recommendedName>
    <alternativeName>
        <fullName evidence="13">Mercury ion transport protein</fullName>
    </alternativeName>
</protein>
<dbReference type="Pfam" id="PF02411">
    <property type="entry name" value="MerT"/>
    <property type="match status" value="1"/>
</dbReference>
<dbReference type="RefSeq" id="WP_200786185.1">
    <property type="nucleotide sequence ID" value="NZ_JAEDAO010000001.1"/>
</dbReference>
<dbReference type="GO" id="GO:0005886">
    <property type="term" value="C:plasma membrane"/>
    <property type="evidence" value="ECO:0007669"/>
    <property type="project" value="UniProtKB-SubCell"/>
</dbReference>
<evidence type="ECO:0000313" key="17">
    <source>
        <dbReference type="Proteomes" id="UP000617041"/>
    </source>
</evidence>
<keyword evidence="9" id="KW-0479">Metal-binding</keyword>
<dbReference type="Proteomes" id="UP000617041">
    <property type="component" value="Unassembled WGS sequence"/>
</dbReference>
<evidence type="ECO:0000256" key="13">
    <source>
        <dbReference type="ARBA" id="ARBA00030934"/>
    </source>
</evidence>
<evidence type="ECO:0000256" key="9">
    <source>
        <dbReference type="ARBA" id="ARBA00022723"/>
    </source>
</evidence>
<keyword evidence="8 15" id="KW-0812">Transmembrane</keyword>
<name>A0A934PZ53_9BURK</name>
<keyword evidence="12 15" id="KW-0472">Membrane</keyword>
<reference evidence="16" key="1">
    <citation type="submission" date="2020-12" db="EMBL/GenBank/DDBJ databases">
        <title>Ramlibacter sp. nov., isolated from a freshwater alga, Cryptomonas.</title>
        <authorList>
            <person name="Kim H.M."/>
            <person name="Jeon C.O."/>
        </authorList>
    </citation>
    <scope>NUCLEOTIDE SEQUENCE</scope>
    <source>
        <strain evidence="16">CrO1</strain>
    </source>
</reference>
<keyword evidence="11 15" id="KW-1133">Transmembrane helix</keyword>
<keyword evidence="6" id="KW-1003">Cell membrane</keyword>
<evidence type="ECO:0000256" key="11">
    <source>
        <dbReference type="ARBA" id="ARBA00022989"/>
    </source>
</evidence>
<feature type="transmembrane region" description="Helical" evidence="15">
    <location>
        <begin position="107"/>
        <end position="129"/>
    </location>
</feature>
<evidence type="ECO:0000256" key="3">
    <source>
        <dbReference type="ARBA" id="ARBA00017053"/>
    </source>
</evidence>
<dbReference type="EMBL" id="JAEDAO010000001">
    <property type="protein sequence ID" value="MBK0391362.1"/>
    <property type="molecule type" value="Genomic_DNA"/>
</dbReference>
<evidence type="ECO:0000256" key="10">
    <source>
        <dbReference type="ARBA" id="ARBA00022914"/>
    </source>
</evidence>
<gene>
    <name evidence="16" type="ORF">I8E28_02050</name>
</gene>
<comment type="similarity">
    <text evidence="2">Belongs to the MerT family.</text>
</comment>
<sequence length="130" mass="13749">MPSTTSNPVTPPPEGTRSSASALTLAGLAALLASSCCVLPLAFALVGISGAWIVHMRVLEAYTPVLLVVAFAALAFAAWRLYRPARGEEAVCRDGTCSPAVGIARRWFWLVAVLTLIPLLVPLVAPLFYE</sequence>
<evidence type="ECO:0000256" key="12">
    <source>
        <dbReference type="ARBA" id="ARBA00023136"/>
    </source>
</evidence>
<keyword evidence="5" id="KW-0475">Mercuric resistance</keyword>
<evidence type="ECO:0000256" key="2">
    <source>
        <dbReference type="ARBA" id="ARBA00008224"/>
    </source>
</evidence>
<feature type="transmembrane region" description="Helical" evidence="15">
    <location>
        <begin position="20"/>
        <end position="46"/>
    </location>
</feature>
<dbReference type="AlphaFoldDB" id="A0A934PZ53"/>
<keyword evidence="10" id="KW-0476">Mercury</keyword>
<keyword evidence="7" id="KW-0997">Cell inner membrane</keyword>
<comment type="function">
    <text evidence="14">Involved in mercury resistance. Probably transfers a mercuric ion from the periplasmic Hg(2+)-binding protein MerP to the cytoplasmic mercuric reductase MerA.</text>
</comment>